<keyword evidence="1 3" id="KW-0560">Oxidoreductase</keyword>
<dbReference type="InterPro" id="IPR046980">
    <property type="entry name" value="KefG/KefF"/>
</dbReference>
<reference evidence="3 4" key="1">
    <citation type="submission" date="2024-09" db="EMBL/GenBank/DDBJ databases">
        <authorList>
            <person name="Sun Q."/>
            <person name="Mori K."/>
        </authorList>
    </citation>
    <scope>NUCLEOTIDE SEQUENCE [LARGE SCALE GENOMIC DNA]</scope>
    <source>
        <strain evidence="3 4">ATCC 51272</strain>
    </source>
</reference>
<feature type="domain" description="Flavodoxin-like fold" evidence="2">
    <location>
        <begin position="2"/>
        <end position="166"/>
    </location>
</feature>
<dbReference type="PANTHER" id="PTHR47307:SF1">
    <property type="entry name" value="GLUTATHIONE-REGULATED POTASSIUM-EFFLUX SYSTEM ANCILLARY PROTEIN KEFG"/>
    <property type="match status" value="1"/>
</dbReference>
<keyword evidence="4" id="KW-1185">Reference proteome</keyword>
<dbReference type="RefSeq" id="WP_027951856.1">
    <property type="nucleotide sequence ID" value="NZ_JADU01000008.1"/>
</dbReference>
<gene>
    <name evidence="3" type="ORF">ACFFK8_03520</name>
</gene>
<dbReference type="EC" id="1.-.-.-" evidence="3"/>
<name>A0ABV5ZHQ1_9BACT</name>
<evidence type="ECO:0000313" key="3">
    <source>
        <dbReference type="EMBL" id="MFB9896907.1"/>
    </source>
</evidence>
<dbReference type="EC" id="1.6.99.-" evidence="3"/>
<dbReference type="Gene3D" id="3.40.50.360">
    <property type="match status" value="1"/>
</dbReference>
<comment type="caution">
    <text evidence="3">The sequence shown here is derived from an EMBL/GenBank/DDBJ whole genome shotgun (WGS) entry which is preliminary data.</text>
</comment>
<sequence>MKKVLIVSGHTDLKDSVANDTVLNELKRQFPEAKFSILSELYPDFRIDVAAEQQKLVKADVIVWQFPVFWYSLPSMLHRWVEEVCVHGFAHGSTGTALKGKKLIASFTTGATADWYSHEALGYTVDEILMSQIKATASLCQLDLQDYVYTGGVSYALRTDPEQLANIKALARRHADRVAAQLRALLA</sequence>
<accession>A0ABV5ZHQ1</accession>
<dbReference type="InterPro" id="IPR003680">
    <property type="entry name" value="Flavodoxin_fold"/>
</dbReference>
<organism evidence="3 4">
    <name type="scientific">Hallella seregens ATCC 51272</name>
    <dbReference type="NCBI Taxonomy" id="1336250"/>
    <lineage>
        <taxon>Bacteria</taxon>
        <taxon>Pseudomonadati</taxon>
        <taxon>Bacteroidota</taxon>
        <taxon>Bacteroidia</taxon>
        <taxon>Bacteroidales</taxon>
        <taxon>Prevotellaceae</taxon>
        <taxon>Hallella</taxon>
    </lineage>
</organism>
<dbReference type="PANTHER" id="PTHR47307">
    <property type="entry name" value="GLUTATHIONE-REGULATED POTASSIUM-EFFLUX SYSTEM ANCILLARY PROTEIN KEFG"/>
    <property type="match status" value="1"/>
</dbReference>
<evidence type="ECO:0000259" key="2">
    <source>
        <dbReference type="Pfam" id="PF02525"/>
    </source>
</evidence>
<dbReference type="Pfam" id="PF02525">
    <property type="entry name" value="Flavodoxin_2"/>
    <property type="match status" value="1"/>
</dbReference>
<dbReference type="InterPro" id="IPR029039">
    <property type="entry name" value="Flavoprotein-like_sf"/>
</dbReference>
<dbReference type="EMBL" id="JBHLZF010000001">
    <property type="protein sequence ID" value="MFB9896907.1"/>
    <property type="molecule type" value="Genomic_DNA"/>
</dbReference>
<dbReference type="GO" id="GO:0016491">
    <property type="term" value="F:oxidoreductase activity"/>
    <property type="evidence" value="ECO:0007669"/>
    <property type="project" value="UniProtKB-KW"/>
</dbReference>
<proteinExistence type="predicted"/>
<dbReference type="Proteomes" id="UP001589688">
    <property type="component" value="Unassembled WGS sequence"/>
</dbReference>
<dbReference type="SUPFAM" id="SSF52218">
    <property type="entry name" value="Flavoproteins"/>
    <property type="match status" value="1"/>
</dbReference>
<protein>
    <submittedName>
        <fullName evidence="3">NAD(P)H-dependent oxidoreductase</fullName>
        <ecNumber evidence="3">1.-.-.-</ecNumber>
        <ecNumber evidence="3">1.6.99.-</ecNumber>
    </submittedName>
</protein>
<evidence type="ECO:0000313" key="4">
    <source>
        <dbReference type="Proteomes" id="UP001589688"/>
    </source>
</evidence>
<evidence type="ECO:0000256" key="1">
    <source>
        <dbReference type="ARBA" id="ARBA00023002"/>
    </source>
</evidence>